<feature type="compositionally biased region" description="Polar residues" evidence="1">
    <location>
        <begin position="1"/>
        <end position="13"/>
    </location>
</feature>
<dbReference type="EMBL" id="GHES01039394">
    <property type="protein sequence ID" value="MPA69953.1"/>
    <property type="molecule type" value="Transcribed_RNA"/>
</dbReference>
<dbReference type="PANTHER" id="PTHR34355:SF7">
    <property type="entry name" value="JOSEPHIN PROTEIN-LIKE PROTEIN"/>
    <property type="match status" value="1"/>
</dbReference>
<keyword evidence="2" id="KW-0378">Hydrolase</keyword>
<name>A0A5B7BS39_DAVIN</name>
<accession>A0A5B7BS39</accession>
<gene>
    <name evidence="2" type="ORF">Din_039394</name>
</gene>
<evidence type="ECO:0000313" key="2">
    <source>
        <dbReference type="EMBL" id="MPA69953.1"/>
    </source>
</evidence>
<dbReference type="PANTHER" id="PTHR34355">
    <property type="entry name" value="JOSEPHIN-LIKE PROTEIN"/>
    <property type="match status" value="1"/>
</dbReference>
<sequence length="132" mass="14626">MSTRGSGRVSSRPNTDDKTTVFHKQNSGNRVSRNSTTKRFTGNCRLRLPRRSELSPVRFLKRLGHKVVVALHLVSKRRRSSSSPKVSSSGKSKPFVAPIDSHRAEAIDDCIEFINSSSSLQRSNSVSAINQC</sequence>
<reference evidence="2" key="1">
    <citation type="submission" date="2019-08" db="EMBL/GenBank/DDBJ databases">
        <title>Reference gene set and small RNA set construction with multiple tissues from Davidia involucrata Baill.</title>
        <authorList>
            <person name="Yang H."/>
            <person name="Zhou C."/>
            <person name="Li G."/>
            <person name="Wang J."/>
            <person name="Gao P."/>
            <person name="Wang M."/>
            <person name="Wang R."/>
            <person name="Zhao Y."/>
        </authorList>
    </citation>
    <scope>NUCLEOTIDE SEQUENCE</scope>
    <source>
        <tissue evidence="2">Mixed with DoveR01_LX</tissue>
    </source>
</reference>
<feature type="compositionally biased region" description="Polar residues" evidence="1">
    <location>
        <begin position="22"/>
        <end position="40"/>
    </location>
</feature>
<protein>
    <submittedName>
        <fullName evidence="2">Putative josephin-like protein</fullName>
        <ecNumber evidence="2">3.4.19.12</ecNumber>
    </submittedName>
</protein>
<dbReference type="GO" id="GO:0004843">
    <property type="term" value="F:cysteine-type deubiquitinase activity"/>
    <property type="evidence" value="ECO:0007669"/>
    <property type="project" value="UniProtKB-EC"/>
</dbReference>
<evidence type="ECO:0000256" key="1">
    <source>
        <dbReference type="SAM" id="MobiDB-lite"/>
    </source>
</evidence>
<feature type="region of interest" description="Disordered" evidence="1">
    <location>
        <begin position="1"/>
        <end position="44"/>
    </location>
</feature>
<feature type="region of interest" description="Disordered" evidence="1">
    <location>
        <begin position="76"/>
        <end position="97"/>
    </location>
</feature>
<organism evidence="2">
    <name type="scientific">Davidia involucrata</name>
    <name type="common">Dove tree</name>
    <dbReference type="NCBI Taxonomy" id="16924"/>
    <lineage>
        <taxon>Eukaryota</taxon>
        <taxon>Viridiplantae</taxon>
        <taxon>Streptophyta</taxon>
        <taxon>Embryophyta</taxon>
        <taxon>Tracheophyta</taxon>
        <taxon>Spermatophyta</taxon>
        <taxon>Magnoliopsida</taxon>
        <taxon>eudicotyledons</taxon>
        <taxon>Gunneridae</taxon>
        <taxon>Pentapetalae</taxon>
        <taxon>asterids</taxon>
        <taxon>Cornales</taxon>
        <taxon>Nyssaceae</taxon>
        <taxon>Davidia</taxon>
    </lineage>
</organism>
<proteinExistence type="predicted"/>
<feature type="compositionally biased region" description="Low complexity" evidence="1">
    <location>
        <begin position="81"/>
        <end position="94"/>
    </location>
</feature>
<dbReference type="EC" id="3.4.19.12" evidence="2"/>
<dbReference type="AlphaFoldDB" id="A0A5B7BS39"/>